<feature type="signal peptide" evidence="2">
    <location>
        <begin position="1"/>
        <end position="21"/>
    </location>
</feature>
<evidence type="ECO:0000256" key="1">
    <source>
        <dbReference type="SAM" id="MobiDB-lite"/>
    </source>
</evidence>
<dbReference type="AlphaFoldDB" id="S8AB29"/>
<gene>
    <name evidence="4" type="ORF">H072_7953</name>
</gene>
<reference evidence="5" key="2">
    <citation type="submission" date="2013-04" db="EMBL/GenBank/DDBJ databases">
        <title>Genomic mechanisms accounting for the adaptation to parasitism in nematode-trapping fungi.</title>
        <authorList>
            <person name="Ahren D.G."/>
        </authorList>
    </citation>
    <scope>NUCLEOTIDE SEQUENCE [LARGE SCALE GENOMIC DNA]</scope>
    <source>
        <strain evidence="5">CBS 200.50</strain>
    </source>
</reference>
<dbReference type="OrthoDB" id="5596743at2759"/>
<organism evidence="4 5">
    <name type="scientific">Dactylellina haptotyla (strain CBS 200.50)</name>
    <name type="common">Nematode-trapping fungus</name>
    <name type="synonym">Monacrosporium haptotylum</name>
    <dbReference type="NCBI Taxonomy" id="1284197"/>
    <lineage>
        <taxon>Eukaryota</taxon>
        <taxon>Fungi</taxon>
        <taxon>Dikarya</taxon>
        <taxon>Ascomycota</taxon>
        <taxon>Pezizomycotina</taxon>
        <taxon>Orbiliomycetes</taxon>
        <taxon>Orbiliales</taxon>
        <taxon>Orbiliaceae</taxon>
        <taxon>Dactylellina</taxon>
    </lineage>
</organism>
<dbReference type="Proteomes" id="UP000015100">
    <property type="component" value="Unassembled WGS sequence"/>
</dbReference>
<reference evidence="4 5" key="1">
    <citation type="journal article" date="2013" name="PLoS Genet.">
        <title>Genomic mechanisms accounting for the adaptation to parasitism in nematode-trapping fungi.</title>
        <authorList>
            <person name="Meerupati T."/>
            <person name="Andersson K.M."/>
            <person name="Friman E."/>
            <person name="Kumar D."/>
            <person name="Tunlid A."/>
            <person name="Ahren D."/>
        </authorList>
    </citation>
    <scope>NUCLEOTIDE SEQUENCE [LARGE SCALE GENOMIC DNA]</scope>
    <source>
        <strain evidence="4 5">CBS 200.50</strain>
    </source>
</reference>
<dbReference type="InterPro" id="IPR000742">
    <property type="entry name" value="EGF"/>
</dbReference>
<dbReference type="eggNOG" id="ENOG502T0FS">
    <property type="taxonomic scope" value="Eukaryota"/>
</dbReference>
<name>S8AB29_DACHA</name>
<comment type="caution">
    <text evidence="4">The sequence shown here is derived from an EMBL/GenBank/DDBJ whole genome shotgun (WGS) entry which is preliminary data.</text>
</comment>
<evidence type="ECO:0000259" key="3">
    <source>
        <dbReference type="PROSITE" id="PS01186"/>
    </source>
</evidence>
<dbReference type="STRING" id="1284197.S8AB29"/>
<dbReference type="OMA" id="CNGASEH"/>
<dbReference type="HOGENOM" id="CLU_771650_0_0_1"/>
<feature type="compositionally biased region" description="Pro residues" evidence="1">
    <location>
        <begin position="167"/>
        <end position="178"/>
    </location>
</feature>
<dbReference type="PROSITE" id="PS01186">
    <property type="entry name" value="EGF_2"/>
    <property type="match status" value="1"/>
</dbReference>
<dbReference type="EMBL" id="AQGS01000575">
    <property type="protein sequence ID" value="EPS38291.1"/>
    <property type="molecule type" value="Genomic_DNA"/>
</dbReference>
<evidence type="ECO:0000256" key="2">
    <source>
        <dbReference type="SAM" id="SignalP"/>
    </source>
</evidence>
<sequence length="352" mass="37134">MRRNIFTSILALLAGAQLAIAAAPCTKCNADNCARRITGNSNAAPMTQREADCSSFMRVTKHIGTATTTVWRTVTVTSTAGGQYNANKEKVKRGAIPCTEYYTPNFVPEYATPCSGTSRYSSACSCWGITLSTITQGGSTVKVTSTSTVTRIVTRRLGGSGPGNGVQPPPDYETTPTPDPPSCYNGQQLCHGSCKNIFGSDTSNCGGCGVGCEEGATCINGVCTAPACFGIEPWDCTATRRDCRGNMVNSTRPDLQPSCFCLEGWNGTSYCTAFANLPICAQGVICIEDSDCGDKEICAKIPCCSEGNICVAPHGGVENGSDTCSDGGPLTIQRFFRMKGKQKRSAIVRGQR</sequence>
<feature type="domain" description="EGF-like" evidence="3">
    <location>
        <begin position="259"/>
        <end position="271"/>
    </location>
</feature>
<keyword evidence="2" id="KW-0732">Signal</keyword>
<evidence type="ECO:0000313" key="4">
    <source>
        <dbReference type="EMBL" id="EPS38291.1"/>
    </source>
</evidence>
<feature type="chain" id="PRO_5004547852" description="EGF-like domain-containing protein" evidence="2">
    <location>
        <begin position="22"/>
        <end position="352"/>
    </location>
</feature>
<accession>S8AB29</accession>
<keyword evidence="5" id="KW-1185">Reference proteome</keyword>
<proteinExistence type="predicted"/>
<protein>
    <recommendedName>
        <fullName evidence="3">EGF-like domain-containing protein</fullName>
    </recommendedName>
</protein>
<feature type="region of interest" description="Disordered" evidence="1">
    <location>
        <begin position="155"/>
        <end position="178"/>
    </location>
</feature>
<evidence type="ECO:0000313" key="5">
    <source>
        <dbReference type="Proteomes" id="UP000015100"/>
    </source>
</evidence>